<keyword evidence="2" id="KW-1185">Reference proteome</keyword>
<dbReference type="AlphaFoldDB" id="A0AA85IW44"/>
<reference evidence="3" key="2">
    <citation type="submission" date="2023-11" db="UniProtKB">
        <authorList>
            <consortium name="WormBaseParasite"/>
        </authorList>
    </citation>
    <scope>IDENTIFICATION</scope>
</reference>
<evidence type="ECO:0000313" key="3">
    <source>
        <dbReference type="WBParaSite" id="TREG1_116010.1"/>
    </source>
</evidence>
<reference evidence="2" key="1">
    <citation type="submission" date="2022-06" db="EMBL/GenBank/DDBJ databases">
        <authorList>
            <person name="Berger JAMES D."/>
            <person name="Berger JAMES D."/>
        </authorList>
    </citation>
    <scope>NUCLEOTIDE SEQUENCE [LARGE SCALE GENOMIC DNA]</scope>
</reference>
<name>A0AA85IW44_TRIRE</name>
<accession>A0AA85IW44</accession>
<organism evidence="2 3">
    <name type="scientific">Trichobilharzia regenti</name>
    <name type="common">Nasal bird schistosome</name>
    <dbReference type="NCBI Taxonomy" id="157069"/>
    <lineage>
        <taxon>Eukaryota</taxon>
        <taxon>Metazoa</taxon>
        <taxon>Spiralia</taxon>
        <taxon>Lophotrochozoa</taxon>
        <taxon>Platyhelminthes</taxon>
        <taxon>Trematoda</taxon>
        <taxon>Digenea</taxon>
        <taxon>Strigeidida</taxon>
        <taxon>Schistosomatoidea</taxon>
        <taxon>Schistosomatidae</taxon>
        <taxon>Trichobilharzia</taxon>
    </lineage>
</organism>
<dbReference type="Proteomes" id="UP000050795">
    <property type="component" value="Unassembled WGS sequence"/>
</dbReference>
<evidence type="ECO:0000256" key="1">
    <source>
        <dbReference type="SAM" id="SignalP"/>
    </source>
</evidence>
<dbReference type="WBParaSite" id="TREG1_116010.1">
    <property type="protein sequence ID" value="TREG1_116010.1"/>
    <property type="gene ID" value="TREG1_116010"/>
</dbReference>
<proteinExistence type="predicted"/>
<protein>
    <submittedName>
        <fullName evidence="3">Uncharacterized protein</fullName>
    </submittedName>
</protein>
<feature type="chain" id="PRO_5046452498" evidence="1">
    <location>
        <begin position="27"/>
        <end position="68"/>
    </location>
</feature>
<keyword evidence="1" id="KW-0732">Signal</keyword>
<evidence type="ECO:0000313" key="2">
    <source>
        <dbReference type="Proteomes" id="UP000050795"/>
    </source>
</evidence>
<sequence>MMTSKIWLTLISSIALYVMCLPPTESAFLIGLFCWFYPGEYICGFYHNPEEAVKNLYLESKNISLPKT</sequence>
<feature type="signal peptide" evidence="1">
    <location>
        <begin position="1"/>
        <end position="26"/>
    </location>
</feature>